<sequence length="123" mass="13427">MKGLGTNRNRHLSESCEPPSGHPEALYSHKTCTIPRSPYLLSPTMDHYGTMDPHLYPSANQGSLPPECMLPLNNQLSNSSTFPGFTTTPTTSLTSPHLETASGGLAQGPWAPPCHWDRVWAWA</sequence>
<feature type="compositionally biased region" description="Low complexity" evidence="1">
    <location>
        <begin position="79"/>
        <end position="96"/>
    </location>
</feature>
<gene>
    <name evidence="2" type="ORF">KUDE01_003801</name>
</gene>
<keyword evidence="3" id="KW-1185">Reference proteome</keyword>
<evidence type="ECO:0000313" key="2">
    <source>
        <dbReference type="EMBL" id="KAK1900827.1"/>
    </source>
</evidence>
<evidence type="ECO:0000256" key="1">
    <source>
        <dbReference type="SAM" id="MobiDB-lite"/>
    </source>
</evidence>
<dbReference type="Proteomes" id="UP001228049">
    <property type="component" value="Unassembled WGS sequence"/>
</dbReference>
<feature type="region of interest" description="Disordered" evidence="1">
    <location>
        <begin position="79"/>
        <end position="104"/>
    </location>
</feature>
<comment type="caution">
    <text evidence="2">The sequence shown here is derived from an EMBL/GenBank/DDBJ whole genome shotgun (WGS) entry which is preliminary data.</text>
</comment>
<accession>A0AAD9CGI0</accession>
<proteinExistence type="predicted"/>
<dbReference type="EMBL" id="JASDAP010000006">
    <property type="protein sequence ID" value="KAK1900827.1"/>
    <property type="molecule type" value="Genomic_DNA"/>
</dbReference>
<dbReference type="AlphaFoldDB" id="A0AAD9CGI0"/>
<evidence type="ECO:0000313" key="3">
    <source>
        <dbReference type="Proteomes" id="UP001228049"/>
    </source>
</evidence>
<reference evidence="2" key="1">
    <citation type="submission" date="2023-04" db="EMBL/GenBank/DDBJ databases">
        <title>Chromosome-level genome of Chaenocephalus aceratus.</title>
        <authorList>
            <person name="Park H."/>
        </authorList>
    </citation>
    <scope>NUCLEOTIDE SEQUENCE</scope>
    <source>
        <strain evidence="2">DE</strain>
        <tissue evidence="2">Muscle</tissue>
    </source>
</reference>
<name>A0AAD9CGI0_DISEL</name>
<protein>
    <submittedName>
        <fullName evidence="2">Disks large-associated protein 4</fullName>
    </submittedName>
</protein>
<feature type="region of interest" description="Disordered" evidence="1">
    <location>
        <begin position="1"/>
        <end position="28"/>
    </location>
</feature>
<organism evidence="2 3">
    <name type="scientific">Dissostichus eleginoides</name>
    <name type="common">Patagonian toothfish</name>
    <name type="synonym">Dissostichus amissus</name>
    <dbReference type="NCBI Taxonomy" id="100907"/>
    <lineage>
        <taxon>Eukaryota</taxon>
        <taxon>Metazoa</taxon>
        <taxon>Chordata</taxon>
        <taxon>Craniata</taxon>
        <taxon>Vertebrata</taxon>
        <taxon>Euteleostomi</taxon>
        <taxon>Actinopterygii</taxon>
        <taxon>Neopterygii</taxon>
        <taxon>Teleostei</taxon>
        <taxon>Neoteleostei</taxon>
        <taxon>Acanthomorphata</taxon>
        <taxon>Eupercaria</taxon>
        <taxon>Perciformes</taxon>
        <taxon>Notothenioidei</taxon>
        <taxon>Nototheniidae</taxon>
        <taxon>Dissostichus</taxon>
    </lineage>
</organism>